<evidence type="ECO:0000313" key="3">
    <source>
        <dbReference type="Proteomes" id="UP001213623"/>
    </source>
</evidence>
<reference evidence="2" key="1">
    <citation type="submission" date="2023-03" db="EMBL/GenBank/DDBJ databases">
        <title>Mating type loci evolution in Malassezia.</title>
        <authorList>
            <person name="Coelho M.A."/>
        </authorList>
    </citation>
    <scope>NUCLEOTIDE SEQUENCE</scope>
    <source>
        <strain evidence="2">CBS 9557</strain>
    </source>
</reference>
<accession>A0AAF0EHW8</accession>
<gene>
    <name evidence="2" type="primary">NOG1_1</name>
    <name evidence="2" type="ORF">MNAN1_000764</name>
</gene>
<feature type="domain" description="NOG1 N-terminal helical" evidence="1">
    <location>
        <begin position="53"/>
        <end position="118"/>
    </location>
</feature>
<dbReference type="Gene3D" id="1.20.120.1190">
    <property type="match status" value="1"/>
</dbReference>
<dbReference type="InterPro" id="IPR041623">
    <property type="entry name" value="NOG1_N"/>
</dbReference>
<evidence type="ECO:0000313" key="2">
    <source>
        <dbReference type="EMBL" id="WFD25798.1"/>
    </source>
</evidence>
<name>A0AAF0EHW8_9BASI</name>
<dbReference type="EMBL" id="CP119892">
    <property type="protein sequence ID" value="WFD25798.1"/>
    <property type="molecule type" value="Genomic_DNA"/>
</dbReference>
<evidence type="ECO:0000259" key="1">
    <source>
        <dbReference type="Pfam" id="PF17835"/>
    </source>
</evidence>
<dbReference type="Pfam" id="PF17835">
    <property type="entry name" value="NOG1_N"/>
    <property type="match status" value="1"/>
</dbReference>
<keyword evidence="3" id="KW-1185">Reference proteome</keyword>
<protein>
    <submittedName>
        <fullName evidence="2">Nucleolar GTP-binding protein 1</fullName>
    </submittedName>
</protein>
<dbReference type="PANTHER" id="PTHR45759">
    <property type="entry name" value="NUCLEOLAR GTP-BINDING PROTEIN 1"/>
    <property type="match status" value="1"/>
</dbReference>
<sequence>MAALPSEKFLSQQAQKPLPQVESRLVKWGTNFLRRAWPATIGAGNMSATLKASIAPVPTANDFLDIVLSKTQRKTPTVIHPGFKITRIRTFYMRKVMFTKDAFTEKLQAILSEFPILEVRIHTI</sequence>
<organism evidence="2 3">
    <name type="scientific">Malassezia nana</name>
    <dbReference type="NCBI Taxonomy" id="180528"/>
    <lineage>
        <taxon>Eukaryota</taxon>
        <taxon>Fungi</taxon>
        <taxon>Dikarya</taxon>
        <taxon>Basidiomycota</taxon>
        <taxon>Ustilaginomycotina</taxon>
        <taxon>Malasseziomycetes</taxon>
        <taxon>Malasseziales</taxon>
        <taxon>Malasseziaceae</taxon>
        <taxon>Malassezia</taxon>
    </lineage>
</organism>
<proteinExistence type="predicted"/>
<dbReference type="AlphaFoldDB" id="A0AAF0EHW8"/>
<dbReference type="Proteomes" id="UP001213623">
    <property type="component" value="Chromosome 1"/>
</dbReference>